<comment type="similarity">
    <text evidence="1 3 4">Belongs to the GrpE family.</text>
</comment>
<reference evidence="6" key="2">
    <citation type="journal article" date="2021" name="PeerJ">
        <title>Extensive microbial diversity within the chicken gut microbiome revealed by metagenomics and culture.</title>
        <authorList>
            <person name="Gilroy R."/>
            <person name="Ravi A."/>
            <person name="Getino M."/>
            <person name="Pursley I."/>
            <person name="Horton D.L."/>
            <person name="Alikhan N.F."/>
            <person name="Baker D."/>
            <person name="Gharbi K."/>
            <person name="Hall N."/>
            <person name="Watson M."/>
            <person name="Adriaenssens E.M."/>
            <person name="Foster-Nyarko E."/>
            <person name="Jarju S."/>
            <person name="Secka A."/>
            <person name="Antonio M."/>
            <person name="Oren A."/>
            <person name="Chaudhuri R.R."/>
            <person name="La Ragione R."/>
            <person name="Hildebrand F."/>
            <person name="Pallen M.J."/>
        </authorList>
    </citation>
    <scope>NUCLEOTIDE SEQUENCE</scope>
    <source>
        <strain evidence="6">2478</strain>
    </source>
</reference>
<evidence type="ECO:0000313" key="7">
    <source>
        <dbReference type="Proteomes" id="UP000823771"/>
    </source>
</evidence>
<comment type="subcellular location">
    <subcellularLocation>
        <location evidence="3">Cytoplasm</location>
    </subcellularLocation>
</comment>
<feature type="compositionally biased region" description="Basic and acidic residues" evidence="5">
    <location>
        <begin position="1"/>
        <end position="15"/>
    </location>
</feature>
<comment type="caution">
    <text evidence="6">The sequence shown here is derived from an EMBL/GenBank/DDBJ whole genome shotgun (WGS) entry which is preliminary data.</text>
</comment>
<dbReference type="SUPFAM" id="SSF58014">
    <property type="entry name" value="Coiled-coil domain of nucleotide exchange factor GrpE"/>
    <property type="match status" value="1"/>
</dbReference>
<dbReference type="InterPro" id="IPR013805">
    <property type="entry name" value="GrpE_CC"/>
</dbReference>
<proteinExistence type="inferred from homology"/>
<evidence type="ECO:0000256" key="4">
    <source>
        <dbReference type="RuleBase" id="RU004478"/>
    </source>
</evidence>
<dbReference type="InterPro" id="IPR000740">
    <property type="entry name" value="GrpE"/>
</dbReference>
<dbReference type="PANTHER" id="PTHR21237:SF23">
    <property type="entry name" value="GRPE PROTEIN HOMOLOG, MITOCHONDRIAL"/>
    <property type="match status" value="1"/>
</dbReference>
<dbReference type="GO" id="GO:0051082">
    <property type="term" value="F:unfolded protein binding"/>
    <property type="evidence" value="ECO:0007669"/>
    <property type="project" value="TreeGrafter"/>
</dbReference>
<dbReference type="EMBL" id="JADILZ010000027">
    <property type="protein sequence ID" value="MBO8477835.1"/>
    <property type="molecule type" value="Genomic_DNA"/>
</dbReference>
<dbReference type="GO" id="GO:0051087">
    <property type="term" value="F:protein-folding chaperone binding"/>
    <property type="evidence" value="ECO:0007669"/>
    <property type="project" value="InterPro"/>
</dbReference>
<feature type="region of interest" description="Disordered" evidence="5">
    <location>
        <begin position="1"/>
        <end position="49"/>
    </location>
</feature>
<evidence type="ECO:0000256" key="5">
    <source>
        <dbReference type="SAM" id="MobiDB-lite"/>
    </source>
</evidence>
<organism evidence="6 7">
    <name type="scientific">Candidatus Cryptobacteroides excrementipullorum</name>
    <dbReference type="NCBI Taxonomy" id="2840761"/>
    <lineage>
        <taxon>Bacteria</taxon>
        <taxon>Pseudomonadati</taxon>
        <taxon>Bacteroidota</taxon>
        <taxon>Bacteroidia</taxon>
        <taxon>Bacteroidales</taxon>
        <taxon>Candidatus Cryptobacteroides</taxon>
    </lineage>
</organism>
<keyword evidence="3" id="KW-0963">Cytoplasm</keyword>
<dbReference type="AlphaFoldDB" id="A0A9D9ITF5"/>
<keyword evidence="3" id="KW-0346">Stress response</keyword>
<feature type="compositionally biased region" description="Basic and acidic residues" evidence="5">
    <location>
        <begin position="23"/>
        <end position="49"/>
    </location>
</feature>
<dbReference type="Proteomes" id="UP000823771">
    <property type="component" value="Unassembled WGS sequence"/>
</dbReference>
<name>A0A9D9ITF5_9BACT</name>
<dbReference type="GO" id="GO:0005737">
    <property type="term" value="C:cytoplasm"/>
    <property type="evidence" value="ECO:0007669"/>
    <property type="project" value="UniProtKB-SubCell"/>
</dbReference>
<dbReference type="PRINTS" id="PR00773">
    <property type="entry name" value="GRPEPROTEIN"/>
</dbReference>
<dbReference type="HAMAP" id="MF_01151">
    <property type="entry name" value="GrpE"/>
    <property type="match status" value="1"/>
</dbReference>
<protein>
    <recommendedName>
        <fullName evidence="3">Protein GrpE</fullName>
    </recommendedName>
    <alternativeName>
        <fullName evidence="3">HSP-70 cofactor</fullName>
    </alternativeName>
</protein>
<evidence type="ECO:0000313" key="6">
    <source>
        <dbReference type="EMBL" id="MBO8477835.1"/>
    </source>
</evidence>
<gene>
    <name evidence="3" type="primary">grpE</name>
    <name evidence="6" type="ORF">IAB80_02930</name>
</gene>
<dbReference type="GO" id="GO:0000774">
    <property type="term" value="F:adenyl-nucleotide exchange factor activity"/>
    <property type="evidence" value="ECO:0007669"/>
    <property type="project" value="InterPro"/>
</dbReference>
<dbReference type="GO" id="GO:0042803">
    <property type="term" value="F:protein homodimerization activity"/>
    <property type="evidence" value="ECO:0007669"/>
    <property type="project" value="InterPro"/>
</dbReference>
<dbReference type="GO" id="GO:0006457">
    <property type="term" value="P:protein folding"/>
    <property type="evidence" value="ECO:0007669"/>
    <property type="project" value="InterPro"/>
</dbReference>
<comment type="subunit">
    <text evidence="3">Homodimer.</text>
</comment>
<dbReference type="Gene3D" id="2.30.22.10">
    <property type="entry name" value="Head domain of nucleotide exchange factor GrpE"/>
    <property type="match status" value="1"/>
</dbReference>
<dbReference type="InterPro" id="IPR009012">
    <property type="entry name" value="GrpE_head"/>
</dbReference>
<dbReference type="Pfam" id="PF01025">
    <property type="entry name" value="GrpE"/>
    <property type="match status" value="1"/>
</dbReference>
<dbReference type="SUPFAM" id="SSF51064">
    <property type="entry name" value="Head domain of nucleotide exchange factor GrpE"/>
    <property type="match status" value="1"/>
</dbReference>
<comment type="function">
    <text evidence="3">Participates actively in the response to hyperosmotic and heat shock by preventing the aggregation of stress-denatured proteins, in association with DnaK and GrpE. It is the nucleotide exchange factor for DnaK and may function as a thermosensor. Unfolded proteins bind initially to DnaJ; upon interaction with the DnaJ-bound protein, DnaK hydrolyzes its bound ATP, resulting in the formation of a stable complex. GrpE releases ADP from DnaK; ATP binding to DnaK triggers the release of the substrate protein, thus completing the reaction cycle. Several rounds of ATP-dependent interactions between DnaJ, DnaK and GrpE are required for fully efficient folding.</text>
</comment>
<evidence type="ECO:0000256" key="2">
    <source>
        <dbReference type="ARBA" id="ARBA00023186"/>
    </source>
</evidence>
<sequence length="204" mass="23067">MVQENNEEKKVKEETLEGTPENGTREKDSPKELKKEMKKEEKELRKEKGKIEDLEKQVKELSDKVAKEKDDYLRLMAEFDNFRRRSSQEKLDLVSVASEDTIKGLLPILDDCERAISALKDSADSAAAKEGTELIYNKLLAYLKSKGLAAIEARGLDFDTDVHEAVAQFPVQEEDKKGKVYDVVQTGYTLNGKVIRFAKVVVGI</sequence>
<evidence type="ECO:0000256" key="3">
    <source>
        <dbReference type="HAMAP-Rule" id="MF_01151"/>
    </source>
</evidence>
<reference evidence="6" key="1">
    <citation type="submission" date="2020-10" db="EMBL/GenBank/DDBJ databases">
        <authorList>
            <person name="Gilroy R."/>
        </authorList>
    </citation>
    <scope>NUCLEOTIDE SEQUENCE</scope>
    <source>
        <strain evidence="6">2478</strain>
    </source>
</reference>
<evidence type="ECO:0000256" key="1">
    <source>
        <dbReference type="ARBA" id="ARBA00009054"/>
    </source>
</evidence>
<dbReference type="CDD" id="cd00446">
    <property type="entry name" value="GrpE"/>
    <property type="match status" value="1"/>
</dbReference>
<keyword evidence="2 3" id="KW-0143">Chaperone</keyword>
<dbReference type="Gene3D" id="3.90.20.20">
    <property type="match status" value="1"/>
</dbReference>
<accession>A0A9D9ITF5</accession>
<dbReference type="PANTHER" id="PTHR21237">
    <property type="entry name" value="GRPE PROTEIN"/>
    <property type="match status" value="1"/>
</dbReference>